<evidence type="ECO:0000256" key="3">
    <source>
        <dbReference type="ARBA" id="ARBA00022777"/>
    </source>
</evidence>
<dbReference type="PROSITE" id="PS50011">
    <property type="entry name" value="PROTEIN_KINASE_DOM"/>
    <property type="match status" value="2"/>
</dbReference>
<gene>
    <name evidence="7" type="ORF">N864_11730</name>
</gene>
<dbReference type="GO" id="GO:0005813">
    <property type="term" value="C:centrosome"/>
    <property type="evidence" value="ECO:0007669"/>
    <property type="project" value="UniProtKB-SubCell"/>
</dbReference>
<reference evidence="8" key="1">
    <citation type="submission" date="2013-08" db="EMBL/GenBank/DDBJ databases">
        <title>Intrasporangium oryzae NRRL B-24470.</title>
        <authorList>
            <person name="Liu H."/>
            <person name="Wang G."/>
        </authorList>
    </citation>
    <scope>NUCLEOTIDE SEQUENCE [LARGE SCALE GENOMIC DNA]</scope>
    <source>
        <strain evidence="8">Q5-1</strain>
    </source>
</reference>
<dbReference type="InterPro" id="IPR000719">
    <property type="entry name" value="Prot_kinase_dom"/>
</dbReference>
<evidence type="ECO:0000259" key="5">
    <source>
        <dbReference type="PROSITE" id="PS50011"/>
    </source>
</evidence>
<name>W9GPB2_9MICO</name>
<evidence type="ECO:0000256" key="4">
    <source>
        <dbReference type="ARBA" id="ARBA00022840"/>
    </source>
</evidence>
<evidence type="ECO:0000259" key="6">
    <source>
        <dbReference type="PROSITE" id="PS50965"/>
    </source>
</evidence>
<dbReference type="GO" id="GO:0005524">
    <property type="term" value="F:ATP binding"/>
    <property type="evidence" value="ECO:0007669"/>
    <property type="project" value="UniProtKB-KW"/>
</dbReference>
<protein>
    <submittedName>
        <fullName evidence="7">Protein kinase</fullName>
    </submittedName>
</protein>
<dbReference type="Pfam" id="PF00069">
    <property type="entry name" value="Pkinase"/>
    <property type="match status" value="2"/>
</dbReference>
<dbReference type="NCBIfam" id="NF033442">
    <property type="entry name" value="BREX_PglW"/>
    <property type="match status" value="1"/>
</dbReference>
<organism evidence="7 8">
    <name type="scientific">Intrasporangium chromatireducens Q5-1</name>
    <dbReference type="NCBI Taxonomy" id="584657"/>
    <lineage>
        <taxon>Bacteria</taxon>
        <taxon>Bacillati</taxon>
        <taxon>Actinomycetota</taxon>
        <taxon>Actinomycetes</taxon>
        <taxon>Micrococcales</taxon>
        <taxon>Intrasporangiaceae</taxon>
        <taxon>Intrasporangium</taxon>
    </lineage>
</organism>
<dbReference type="InterPro" id="IPR011009">
    <property type="entry name" value="Kinase-like_dom_sf"/>
</dbReference>
<feature type="domain" description="NERD" evidence="6">
    <location>
        <begin position="15"/>
        <end position="129"/>
    </location>
</feature>
<proteinExistence type="predicted"/>
<evidence type="ECO:0000313" key="8">
    <source>
        <dbReference type="Proteomes" id="UP000019494"/>
    </source>
</evidence>
<sequence>MATGGHDRWVEVSPSQFTHETEGLNLVKALLPDESPFRAWSNFEFRDSRGRWHEVDLLVLGRSRLHLVELKYYSGRLTGDDHTWLRPGKRAEDSPLKLARRKAQYLASKLTDALYDWGKEQGTKITDSKLIVPFIQESVFLHHPDIVCDLPPSSAIGLYGIDDLTDRTHLPGISERLLEEPHKQAIGPNQEEILAALMKRIGLVQRRERTAGSWTITAQPLAAGEGWQEWLAHHKVAQQQRARIRFHVVPEGAPQSETVKVARTLEHEYQLMGRLQHDGIMRPKDLVQSELGTGLVYDYDESWQRLDLWMADQPHGVSLTTQLSIIRQIGEALQYAHANKVVHRELSPRCIWVKDIAGTGEVKIRVGGWAGAGMADPASLTHTTLQGVTTLKGAEQAALAAQPDSSSESRWTEAFQAPEGAWSQAADRVRIDVFGLGALSFYVIAQRAAAGTPAELNTRLAAQQGLDLSVELPQVPSELRSLVLGATQPAPTKRTGDIHTFLTLLDKAEQAALRPEESATDPLEATPGAPLSDRFTLRRRLGQGSTAVGLLVTDHDAPANAPDRVLKVALHDDAAKRLHAEADTLRALNNPRIVKLVEGPITVGGREALLLESAGEQTLGNELLSRTRLSLDLLERYGTELLDAVVALDKAGVDHRDIKPSNLGIREGRGDRTKHLVLFDFSLSGAAASATSAGTPPYLDPFLTGKRAHFDSAAERYAAAVVLFEMATGQTPTYGDDPNAKPDTIPDDATIRHDMFDPAIADLLVAFFTTALARSAKARHQTAEEMRQAWRAIFTTDATTAPDETADAQAAAATLDTPLPESGLTARALSALEPERIATVGELLAIDPVRISRLRGVANSTRLQITRRMKEWRKRLGDVAAPKSPADRAAADDTIEAAAERLLQAATGTGVTSHAQMTRVLLGYGTTVDALATQAALAAHLPDPVSPARAGQILAELQSTWASDQTTRAILERLVTIFMGALADHGNVLTAAEASTAIERSFRGDADDPRPDHRLASGLLRIAMERVRELRRIDEDALPATFIRRRDRYILIAHDQSLLDLAEDAGRAADDLIARAAEPVQAFVPAARVNERLRPILDSATLTEIPDALNGATPLAHLAAAVSENAAATAAGDLHHRDLSPTVALRLSFGEVTKDQALSPDEIRRRVQVRFPGLAPLPQRPRLDALIREAGLDLLYDDARRVFRSPTHTGDTTGLESRHSTIDVRSLPITSQSDLGRRVEESLRTRSFLALGVPASRLDRFQQGVASRYAAHLVDITGVLLDALRSQAARSGVPWDMVLAADAEVPTSRAAQGLGALVKQAWPGVTAAVEDALAAEGDGPVVLADAAPLARYDNMALLARWTDLGTARARAVWLVVPQLGANRGSVLDGQPVPLAAPTQFVTVDPEWVDGLTAAAVQ</sequence>
<dbReference type="PROSITE" id="PS50965">
    <property type="entry name" value="NERD"/>
    <property type="match status" value="1"/>
</dbReference>
<comment type="caution">
    <text evidence="7">The sequence shown here is derived from an EMBL/GenBank/DDBJ whole genome shotgun (WGS) entry which is preliminary data.</text>
</comment>
<dbReference type="Proteomes" id="UP000019494">
    <property type="component" value="Unassembled WGS sequence"/>
</dbReference>
<evidence type="ECO:0000256" key="2">
    <source>
        <dbReference type="ARBA" id="ARBA00022741"/>
    </source>
</evidence>
<dbReference type="PANTHER" id="PTHR43289">
    <property type="entry name" value="MITOGEN-ACTIVATED PROTEIN KINASE KINASE KINASE 20-RELATED"/>
    <property type="match status" value="1"/>
</dbReference>
<keyword evidence="4" id="KW-0067">ATP-binding</keyword>
<dbReference type="GO" id="GO:0004674">
    <property type="term" value="F:protein serine/threonine kinase activity"/>
    <property type="evidence" value="ECO:0007669"/>
    <property type="project" value="TreeGrafter"/>
</dbReference>
<dbReference type="PATRIC" id="fig|584657.3.peg.43"/>
<dbReference type="Pfam" id="PF08378">
    <property type="entry name" value="NERD"/>
    <property type="match status" value="1"/>
</dbReference>
<keyword evidence="3 7" id="KW-0418">Kinase</keyword>
<dbReference type="EMBL" id="AWQS01000001">
    <property type="protein sequence ID" value="EWT07980.1"/>
    <property type="molecule type" value="Genomic_DNA"/>
</dbReference>
<evidence type="ECO:0000313" key="7">
    <source>
        <dbReference type="EMBL" id="EWT07980.1"/>
    </source>
</evidence>
<dbReference type="RefSeq" id="WP_051517991.1">
    <property type="nucleotide sequence ID" value="NZ_AWQS01000001.1"/>
</dbReference>
<keyword evidence="1" id="KW-0808">Transferase</keyword>
<feature type="domain" description="Protein kinase" evidence="5">
    <location>
        <begin position="215"/>
        <end position="513"/>
    </location>
</feature>
<dbReference type="InterPro" id="IPR011528">
    <property type="entry name" value="NERD"/>
</dbReference>
<dbReference type="SUPFAM" id="SSF47789">
    <property type="entry name" value="C-terminal domain of RNA polymerase alpha subunit"/>
    <property type="match status" value="1"/>
</dbReference>
<dbReference type="InterPro" id="IPR049832">
    <property type="entry name" value="BREX_PglW"/>
</dbReference>
<keyword evidence="8" id="KW-1185">Reference proteome</keyword>
<keyword evidence="2" id="KW-0547">Nucleotide-binding</keyword>
<feature type="domain" description="Protein kinase" evidence="5">
    <location>
        <begin position="535"/>
        <end position="791"/>
    </location>
</feature>
<dbReference type="OrthoDB" id="3404503at2"/>
<dbReference type="GO" id="GO:0000922">
    <property type="term" value="C:spindle pole"/>
    <property type="evidence" value="ECO:0007669"/>
    <property type="project" value="UniProtKB-SubCell"/>
</dbReference>
<accession>W9GPB2</accession>
<dbReference type="SUPFAM" id="SSF56112">
    <property type="entry name" value="Protein kinase-like (PK-like)"/>
    <property type="match status" value="2"/>
</dbReference>
<dbReference type="PANTHER" id="PTHR43289:SF34">
    <property type="entry name" value="SERINE_THREONINE-PROTEIN KINASE YBDM-RELATED"/>
    <property type="match status" value="1"/>
</dbReference>
<dbReference type="SMART" id="SM00220">
    <property type="entry name" value="S_TKc"/>
    <property type="match status" value="1"/>
</dbReference>
<evidence type="ECO:0000256" key="1">
    <source>
        <dbReference type="ARBA" id="ARBA00022679"/>
    </source>
</evidence>
<dbReference type="Gene3D" id="1.10.510.10">
    <property type="entry name" value="Transferase(Phosphotransferase) domain 1"/>
    <property type="match status" value="2"/>
</dbReference>